<keyword evidence="2" id="KW-0472">Membrane</keyword>
<feature type="transmembrane region" description="Helical" evidence="2">
    <location>
        <begin position="7"/>
        <end position="25"/>
    </location>
</feature>
<dbReference type="RefSeq" id="WP_100666618.1">
    <property type="nucleotide sequence ID" value="NZ_CP024955.1"/>
</dbReference>
<organism evidence="3 4">
    <name type="scientific">Kyrpidia spormannii</name>
    <dbReference type="NCBI Taxonomy" id="2055160"/>
    <lineage>
        <taxon>Bacteria</taxon>
        <taxon>Bacillati</taxon>
        <taxon>Bacillota</taxon>
        <taxon>Bacilli</taxon>
        <taxon>Bacillales</taxon>
        <taxon>Alicyclobacillaceae</taxon>
        <taxon>Kyrpidia</taxon>
    </lineage>
</organism>
<keyword evidence="2" id="KW-0812">Transmembrane</keyword>
<sequence>MRAALAYLRVVGWTMVVLAMGYAFAKIQGGFSGWYLFAVVAVLFVYEWMAVWTSTRGWEVAVVADKESLWAGDELVVELRWRRWRWASWLTWARVKVGAAEWSTVLPPGDWAGRRQAPMGPLARGEYRLAPAEVEISDFFGLYHVRMKVGNGPTVVVYPQPLEDRAGLQILRAPAHKGFREERPGMTARPYRPGDRLNWIHWRATAARGLLQSREAEVGDPGRWVVCLDLRRQAYAGDPEAFEQAVRAATAVVLERDRSGEGGFWTTDGWWVRGPRGKGPLWPAVRRALAAARWGEPAGEKGGALVDRVVREVGLRVGEEAIVITGKAGAEEWEEVIRRWRGWGGEAVLYAARGTEGREPISDRPAGFRGERKGAPG</sequence>
<dbReference type="AlphaFoldDB" id="A0A2K8N2N0"/>
<feature type="region of interest" description="Disordered" evidence="1">
    <location>
        <begin position="356"/>
        <end position="377"/>
    </location>
</feature>
<dbReference type="Proteomes" id="UP000231932">
    <property type="component" value="Chromosome"/>
</dbReference>
<proteinExistence type="predicted"/>
<dbReference type="KEGG" id="kyr:CVV65_01275"/>
<evidence type="ECO:0000313" key="3">
    <source>
        <dbReference type="EMBL" id="ATY83779.1"/>
    </source>
</evidence>
<reference evidence="4" key="1">
    <citation type="submission" date="2017-11" db="EMBL/GenBank/DDBJ databases">
        <title>Complete Genome Sequence of Kyrpidia sp. Strain EA-1, a thermophilic, hydrogen-oxidizing Bacterium, isolated from the Azores.</title>
        <authorList>
            <person name="Reiner J.E."/>
            <person name="Lapp C.J."/>
            <person name="Bunk B."/>
            <person name="Gescher J."/>
        </authorList>
    </citation>
    <scope>NUCLEOTIDE SEQUENCE [LARGE SCALE GENOMIC DNA]</scope>
    <source>
        <strain evidence="4">EA-1</strain>
    </source>
</reference>
<accession>A0A2K8N2N0</accession>
<feature type="transmembrane region" description="Helical" evidence="2">
    <location>
        <begin position="31"/>
        <end position="49"/>
    </location>
</feature>
<dbReference type="PANTHER" id="PTHR34351:SF2">
    <property type="entry name" value="DUF58 DOMAIN-CONTAINING PROTEIN"/>
    <property type="match status" value="1"/>
</dbReference>
<dbReference type="OrthoDB" id="140416at2"/>
<evidence type="ECO:0000256" key="1">
    <source>
        <dbReference type="SAM" id="MobiDB-lite"/>
    </source>
</evidence>
<keyword evidence="2" id="KW-1133">Transmembrane helix</keyword>
<dbReference type="PANTHER" id="PTHR34351">
    <property type="entry name" value="SLR1927 PROTEIN-RELATED"/>
    <property type="match status" value="1"/>
</dbReference>
<protein>
    <submittedName>
        <fullName evidence="3">Uncharacterized protein</fullName>
    </submittedName>
</protein>
<name>A0A2K8N2N0_9BACL</name>
<evidence type="ECO:0000313" key="4">
    <source>
        <dbReference type="Proteomes" id="UP000231932"/>
    </source>
</evidence>
<evidence type="ECO:0000256" key="2">
    <source>
        <dbReference type="SAM" id="Phobius"/>
    </source>
</evidence>
<gene>
    <name evidence="3" type="ORF">CVV65_01275</name>
</gene>
<dbReference type="EMBL" id="CP024955">
    <property type="protein sequence ID" value="ATY83779.1"/>
    <property type="molecule type" value="Genomic_DNA"/>
</dbReference>
<keyword evidence="4" id="KW-1185">Reference proteome</keyword>